<keyword evidence="1" id="KW-0732">Signal</keyword>
<dbReference type="SUPFAM" id="SSF57501">
    <property type="entry name" value="Cystine-knot cytokines"/>
    <property type="match status" value="1"/>
</dbReference>
<keyword evidence="2" id="KW-1015">Disulfide bond</keyword>
<proteinExistence type="predicted"/>
<keyword evidence="3" id="KW-0325">Glycoprotein</keyword>
<dbReference type="InterPro" id="IPR052444">
    <property type="entry name" value="Spz/Toll_ligand-like"/>
</dbReference>
<feature type="domain" description="Spaetzle" evidence="4">
    <location>
        <begin position="157"/>
        <end position="254"/>
    </location>
</feature>
<evidence type="ECO:0000256" key="1">
    <source>
        <dbReference type="ARBA" id="ARBA00022729"/>
    </source>
</evidence>
<accession>A0A9P0J6B2</accession>
<protein>
    <recommendedName>
        <fullName evidence="4">Spaetzle domain-containing protein</fullName>
    </recommendedName>
</protein>
<dbReference type="GO" id="GO:0008083">
    <property type="term" value="F:growth factor activity"/>
    <property type="evidence" value="ECO:0007669"/>
    <property type="project" value="TreeGrafter"/>
</dbReference>
<dbReference type="GO" id="GO:0005615">
    <property type="term" value="C:extracellular space"/>
    <property type="evidence" value="ECO:0007669"/>
    <property type="project" value="UniProtKB-ARBA"/>
</dbReference>
<evidence type="ECO:0000313" key="5">
    <source>
        <dbReference type="EMBL" id="CAH1731108.1"/>
    </source>
</evidence>
<dbReference type="InterPro" id="IPR032104">
    <property type="entry name" value="Spaetzle"/>
</dbReference>
<evidence type="ECO:0000256" key="3">
    <source>
        <dbReference type="ARBA" id="ARBA00023180"/>
    </source>
</evidence>
<name>A0A9P0J6B2_APHGO</name>
<dbReference type="PANTHER" id="PTHR23199:SF12">
    <property type="entry name" value="NEUROTROPHIN 1-RELATED"/>
    <property type="match status" value="1"/>
</dbReference>
<sequence length="263" mass="30306">MAKHTSDNNSQWEEYSSSPTRNRIKITSLINQDNTTTYTTSSYKEDQQNESVIGVENVKVIFLSTANLINSSSIVVPNSIDDKIKFISIDKFIPEPNAIEKCSLNGSYCVKVDNYPREDLLNLLRTSKFMSTNYYDTDDINEVNDFETRMSDSQLSSFCQSRVKTIFPEVGITIKNEWRYIIQDPSNDKDSFKQGIRVEKCIDVEIPCMFADTLPFGYISTCIQKYIYKRLMTIKGTQEFYYDSFKLPSCCKCMYGINPELLT</sequence>
<dbReference type="InterPro" id="IPR029034">
    <property type="entry name" value="Cystine-knot_cytokine"/>
</dbReference>
<dbReference type="OrthoDB" id="6359065at2759"/>
<keyword evidence="6" id="KW-1185">Reference proteome</keyword>
<evidence type="ECO:0000259" key="4">
    <source>
        <dbReference type="Pfam" id="PF16077"/>
    </source>
</evidence>
<reference evidence="5" key="2">
    <citation type="submission" date="2022-10" db="EMBL/GenBank/DDBJ databases">
        <authorList>
            <consortium name="ENA_rothamsted_submissions"/>
            <consortium name="culmorum"/>
            <person name="King R."/>
        </authorList>
    </citation>
    <scope>NUCLEOTIDE SEQUENCE</scope>
</reference>
<dbReference type="PANTHER" id="PTHR23199">
    <property type="entry name" value="NEUROTROPHIN 1-RELATED"/>
    <property type="match status" value="1"/>
</dbReference>
<reference evidence="5" key="1">
    <citation type="submission" date="2022-02" db="EMBL/GenBank/DDBJ databases">
        <authorList>
            <person name="King R."/>
        </authorList>
    </citation>
    <scope>NUCLEOTIDE SEQUENCE</scope>
</reference>
<evidence type="ECO:0000313" key="6">
    <source>
        <dbReference type="Proteomes" id="UP001154329"/>
    </source>
</evidence>
<dbReference type="GO" id="GO:0045087">
    <property type="term" value="P:innate immune response"/>
    <property type="evidence" value="ECO:0007669"/>
    <property type="project" value="TreeGrafter"/>
</dbReference>
<dbReference type="GO" id="GO:0005121">
    <property type="term" value="F:Toll binding"/>
    <property type="evidence" value="ECO:0007669"/>
    <property type="project" value="TreeGrafter"/>
</dbReference>
<dbReference type="EMBL" id="OU899036">
    <property type="protein sequence ID" value="CAH1731108.1"/>
    <property type="molecule type" value="Genomic_DNA"/>
</dbReference>
<dbReference type="Proteomes" id="UP001154329">
    <property type="component" value="Chromosome 3"/>
</dbReference>
<dbReference type="Gene3D" id="2.10.90.10">
    <property type="entry name" value="Cystine-knot cytokines"/>
    <property type="match status" value="1"/>
</dbReference>
<evidence type="ECO:0000256" key="2">
    <source>
        <dbReference type="ARBA" id="ARBA00023157"/>
    </source>
</evidence>
<dbReference type="GO" id="GO:0021556">
    <property type="term" value="P:central nervous system formation"/>
    <property type="evidence" value="ECO:0007669"/>
    <property type="project" value="TreeGrafter"/>
</dbReference>
<dbReference type="AlphaFoldDB" id="A0A9P0J6B2"/>
<dbReference type="Pfam" id="PF16077">
    <property type="entry name" value="Spaetzle"/>
    <property type="match status" value="1"/>
</dbReference>
<gene>
    <name evidence="5" type="ORF">APHIGO_LOCUS7896</name>
</gene>
<organism evidence="5 6">
    <name type="scientific">Aphis gossypii</name>
    <name type="common">Cotton aphid</name>
    <dbReference type="NCBI Taxonomy" id="80765"/>
    <lineage>
        <taxon>Eukaryota</taxon>
        <taxon>Metazoa</taxon>
        <taxon>Ecdysozoa</taxon>
        <taxon>Arthropoda</taxon>
        <taxon>Hexapoda</taxon>
        <taxon>Insecta</taxon>
        <taxon>Pterygota</taxon>
        <taxon>Neoptera</taxon>
        <taxon>Paraneoptera</taxon>
        <taxon>Hemiptera</taxon>
        <taxon>Sternorrhyncha</taxon>
        <taxon>Aphidomorpha</taxon>
        <taxon>Aphidoidea</taxon>
        <taxon>Aphididae</taxon>
        <taxon>Aphidini</taxon>
        <taxon>Aphis</taxon>
        <taxon>Aphis</taxon>
    </lineage>
</organism>